<dbReference type="RefSeq" id="WP_141894983.1">
    <property type="nucleotide sequence ID" value="NZ_BAABLH010000002.1"/>
</dbReference>
<proteinExistence type="predicted"/>
<dbReference type="InterPro" id="IPR011256">
    <property type="entry name" value="Reg_factor_effector_dom_sf"/>
</dbReference>
<accession>A0A543EUD3</accession>
<dbReference type="SUPFAM" id="SSF55136">
    <property type="entry name" value="Probable bacterial effector-binding domain"/>
    <property type="match status" value="1"/>
</dbReference>
<protein>
    <submittedName>
        <fullName evidence="1">Effector-binding domain-containing protein</fullName>
    </submittedName>
</protein>
<comment type="caution">
    <text evidence="1">The sequence shown here is derived from an EMBL/GenBank/DDBJ whole genome shotgun (WGS) entry which is preliminary data.</text>
</comment>
<dbReference type="OrthoDB" id="64208at2"/>
<dbReference type="Gene3D" id="3.20.80.10">
    <property type="entry name" value="Regulatory factor, effector binding domain"/>
    <property type="match status" value="1"/>
</dbReference>
<reference evidence="1 2" key="1">
    <citation type="submission" date="2019-06" db="EMBL/GenBank/DDBJ databases">
        <title>Sequencing the genomes of 1000 actinobacteria strains.</title>
        <authorList>
            <person name="Klenk H.-P."/>
        </authorList>
    </citation>
    <scope>NUCLEOTIDE SEQUENCE [LARGE SCALE GENOMIC DNA]</scope>
    <source>
        <strain evidence="1 2">DSM 105492</strain>
    </source>
</reference>
<dbReference type="AlphaFoldDB" id="A0A543EUD3"/>
<evidence type="ECO:0000313" key="2">
    <source>
        <dbReference type="Proteomes" id="UP000320235"/>
    </source>
</evidence>
<dbReference type="Proteomes" id="UP000320235">
    <property type="component" value="Unassembled WGS sequence"/>
</dbReference>
<gene>
    <name evidence="1" type="ORF">FB391_2646</name>
</gene>
<organism evidence="1 2">
    <name type="scientific">Microbacterium kyungheense</name>
    <dbReference type="NCBI Taxonomy" id="1263636"/>
    <lineage>
        <taxon>Bacteria</taxon>
        <taxon>Bacillati</taxon>
        <taxon>Actinomycetota</taxon>
        <taxon>Actinomycetes</taxon>
        <taxon>Micrococcales</taxon>
        <taxon>Microbacteriaceae</taxon>
        <taxon>Microbacterium</taxon>
    </lineage>
</organism>
<sequence length="163" mass="18358">MEVVDGPRLECRDARPTLGIRGRTPFRGMLAERDRRLAELIAWLDTNGVEPDGPFFLRLHTVDMAGEMDIEVGAFATAAGDDRVAQGTAPAGEYVVLRYINHSLRAHRLLFGWADTHAVRFDVEDADADAGADWAGRFEIYITDPRTEPRKTRWETELAFLTR</sequence>
<keyword evidence="2" id="KW-1185">Reference proteome</keyword>
<evidence type="ECO:0000313" key="1">
    <source>
        <dbReference type="EMBL" id="TQM25186.1"/>
    </source>
</evidence>
<dbReference type="EMBL" id="VFPE01000003">
    <property type="protein sequence ID" value="TQM25186.1"/>
    <property type="molecule type" value="Genomic_DNA"/>
</dbReference>
<name>A0A543EUD3_9MICO</name>